<dbReference type="AlphaFoldDB" id="A0A2P7Q081"/>
<keyword evidence="3" id="KW-1185">Reference proteome</keyword>
<dbReference type="GO" id="GO:0016787">
    <property type="term" value="F:hydrolase activity"/>
    <property type="evidence" value="ECO:0007669"/>
    <property type="project" value="UniProtKB-KW"/>
</dbReference>
<accession>A0A2P7Q081</accession>
<evidence type="ECO:0000259" key="1">
    <source>
        <dbReference type="Pfam" id="PF00561"/>
    </source>
</evidence>
<proteinExistence type="predicted"/>
<evidence type="ECO:0000313" key="3">
    <source>
        <dbReference type="Proteomes" id="UP000241434"/>
    </source>
</evidence>
<dbReference type="PANTHER" id="PTHR43798:SF33">
    <property type="entry name" value="HYDROLASE, PUTATIVE (AFU_ORTHOLOGUE AFUA_2G14860)-RELATED"/>
    <property type="match status" value="1"/>
</dbReference>
<dbReference type="EMBL" id="JYGE01000004">
    <property type="protein sequence ID" value="PSJ31361.1"/>
    <property type="molecule type" value="Genomic_DNA"/>
</dbReference>
<name>A0A2P7Q081_9FIRM</name>
<sequence length="275" mass="32009">MFFKNSYGYNIYYEDFGSKADTPVVFLHAWGSDHKDFKYPSENLDGYRRIVYDHRGFGRSDKVNKNMSLRHLANDLKELIEYLNLKDIVLVGYSMGACVVYKYLEMYGEENISSVVICDMTPKVVSDSQWKYGIMGGRFGEKEFLESIAGQFDDMTEAYLKMYLDINPELRGRNNDALKRLIDIDLKGNSFYSITSMWFSIGYEDFRESIKKITIPTALFFATPGSLVNPETVEYLENNIKNTYTCLFEKSSHSFVNYKAKKFTRELELFLKTIK</sequence>
<dbReference type="InterPro" id="IPR000073">
    <property type="entry name" value="AB_hydrolase_1"/>
</dbReference>
<gene>
    <name evidence="2" type="ORF">UF10_05390</name>
</gene>
<dbReference type="Proteomes" id="UP000241434">
    <property type="component" value="Unassembled WGS sequence"/>
</dbReference>
<dbReference type="OrthoDB" id="9773293at2"/>
<comment type="caution">
    <text evidence="2">The sequence shown here is derived from an EMBL/GenBank/DDBJ whole genome shotgun (WGS) entry which is preliminary data.</text>
</comment>
<dbReference type="SUPFAM" id="SSF53474">
    <property type="entry name" value="alpha/beta-Hydrolases"/>
    <property type="match status" value="1"/>
</dbReference>
<dbReference type="PANTHER" id="PTHR43798">
    <property type="entry name" value="MONOACYLGLYCEROL LIPASE"/>
    <property type="match status" value="1"/>
</dbReference>
<organism evidence="2 3">
    <name type="scientific">Peptostreptococcus russellii</name>
    <dbReference type="NCBI Taxonomy" id="215200"/>
    <lineage>
        <taxon>Bacteria</taxon>
        <taxon>Bacillati</taxon>
        <taxon>Bacillota</taxon>
        <taxon>Clostridia</taxon>
        <taxon>Peptostreptococcales</taxon>
        <taxon>Peptostreptococcaceae</taxon>
        <taxon>Peptostreptococcus</taxon>
    </lineage>
</organism>
<dbReference type="RefSeq" id="WP_106776819.1">
    <property type="nucleotide sequence ID" value="NZ_JBGGGQ010000001.1"/>
</dbReference>
<reference evidence="2" key="1">
    <citation type="thesis" date="2015" institute="Rutgers" country="The State University of New Jersey, 14 College Farm Rd., New Brunswick, NJ, USA">
        <title>Ammonia toxicity in bacteria and its implications for treatment of and resource recovery from highly nitrogenous organic wastes.</title>
        <authorList>
            <person name="Luther A.K."/>
        </authorList>
    </citation>
    <scope>NUCLEOTIDE SEQUENCE</scope>
    <source>
        <strain evidence="2">RT-10B</strain>
    </source>
</reference>
<dbReference type="GO" id="GO:0016020">
    <property type="term" value="C:membrane"/>
    <property type="evidence" value="ECO:0007669"/>
    <property type="project" value="TreeGrafter"/>
</dbReference>
<feature type="domain" description="AB hydrolase-1" evidence="1">
    <location>
        <begin position="23"/>
        <end position="254"/>
    </location>
</feature>
<keyword evidence="2" id="KW-0378">Hydrolase</keyword>
<dbReference type="Pfam" id="PF00561">
    <property type="entry name" value="Abhydrolase_1"/>
    <property type="match status" value="1"/>
</dbReference>
<dbReference type="InterPro" id="IPR029058">
    <property type="entry name" value="AB_hydrolase_fold"/>
</dbReference>
<evidence type="ECO:0000313" key="2">
    <source>
        <dbReference type="EMBL" id="PSJ31361.1"/>
    </source>
</evidence>
<protein>
    <submittedName>
        <fullName evidence="2">Alpha/beta hydrolase</fullName>
    </submittedName>
</protein>
<dbReference type="InterPro" id="IPR050266">
    <property type="entry name" value="AB_hydrolase_sf"/>
</dbReference>
<dbReference type="Gene3D" id="3.40.50.1820">
    <property type="entry name" value="alpha/beta hydrolase"/>
    <property type="match status" value="1"/>
</dbReference>